<dbReference type="AlphaFoldDB" id="A0A6M3MAP7"/>
<keyword evidence="2" id="KW-0645">Protease</keyword>
<proteinExistence type="predicted"/>
<gene>
    <name evidence="1" type="ORF">MM171A00153_0052</name>
    <name evidence="2" type="ORF">MM171B00165_0013</name>
</gene>
<name>A0A6M3MAP7_9ZZZZ</name>
<dbReference type="GO" id="GO:0008233">
    <property type="term" value="F:peptidase activity"/>
    <property type="evidence" value="ECO:0007669"/>
    <property type="project" value="UniProtKB-KW"/>
</dbReference>
<dbReference type="GO" id="GO:0006508">
    <property type="term" value="P:proteolysis"/>
    <property type="evidence" value="ECO:0007669"/>
    <property type="project" value="UniProtKB-KW"/>
</dbReference>
<accession>A0A6M3MAP7</accession>
<sequence>MTTFLQLSEPSDQGIVIRLAAEGFVLAVEVTEDDARAISLEKEDGLPECATAERVPEHPLVQAAVDYAAALVEAAVPFKSYPKDETSAWSFSGADGNALLQPGGTNWARYKAAHTWVDGSGTPESKGAYKLPHHKLKAGTMTTFWTGVKAAAGAMAGARGASPVPQAERKPVLRHLQRHYREFGKPFPPDLAKEIEGDARTNIVLAARRFAEEKERFRGQP</sequence>
<organism evidence="2">
    <name type="scientific">viral metagenome</name>
    <dbReference type="NCBI Taxonomy" id="1070528"/>
    <lineage>
        <taxon>unclassified sequences</taxon>
        <taxon>metagenomes</taxon>
        <taxon>organismal metagenomes</taxon>
    </lineage>
</organism>
<evidence type="ECO:0000313" key="1">
    <source>
        <dbReference type="EMBL" id="QJB01033.1"/>
    </source>
</evidence>
<evidence type="ECO:0000313" key="2">
    <source>
        <dbReference type="EMBL" id="QJB04837.1"/>
    </source>
</evidence>
<reference evidence="2" key="1">
    <citation type="submission" date="2020-03" db="EMBL/GenBank/DDBJ databases">
        <title>The deep terrestrial virosphere.</title>
        <authorList>
            <person name="Holmfeldt K."/>
            <person name="Nilsson E."/>
            <person name="Simone D."/>
            <person name="Lopez-Fernandez M."/>
            <person name="Wu X."/>
            <person name="de Brujin I."/>
            <person name="Lundin D."/>
            <person name="Andersson A."/>
            <person name="Bertilsson S."/>
            <person name="Dopson M."/>
        </authorList>
    </citation>
    <scope>NUCLEOTIDE SEQUENCE</scope>
    <source>
        <strain evidence="1">MM171A00153</strain>
        <strain evidence="2">MM171B00165</strain>
    </source>
</reference>
<dbReference type="EMBL" id="MT143891">
    <property type="protein sequence ID" value="QJB04837.1"/>
    <property type="molecule type" value="Genomic_DNA"/>
</dbReference>
<dbReference type="EMBL" id="MT143704">
    <property type="protein sequence ID" value="QJB01033.1"/>
    <property type="molecule type" value="Genomic_DNA"/>
</dbReference>
<keyword evidence="2" id="KW-0378">Hydrolase</keyword>
<protein>
    <submittedName>
        <fullName evidence="2">Putative prohead protease</fullName>
    </submittedName>
</protein>